<feature type="region of interest" description="Disordered" evidence="1">
    <location>
        <begin position="259"/>
        <end position="299"/>
    </location>
</feature>
<feature type="compositionally biased region" description="Basic and acidic residues" evidence="1">
    <location>
        <begin position="111"/>
        <end position="132"/>
    </location>
</feature>
<dbReference type="RefSeq" id="XP_022110712.1">
    <property type="nucleotide sequence ID" value="XM_022255020.1"/>
</dbReference>
<feature type="compositionally biased region" description="Basic residues" evidence="1">
    <location>
        <begin position="99"/>
        <end position="110"/>
    </location>
</feature>
<dbReference type="GeneID" id="110990157"/>
<feature type="region of interest" description="Disordered" evidence="1">
    <location>
        <begin position="73"/>
        <end position="240"/>
    </location>
</feature>
<reference evidence="3" key="1">
    <citation type="submission" date="2025-08" db="UniProtKB">
        <authorList>
            <consortium name="RefSeq"/>
        </authorList>
    </citation>
    <scope>IDENTIFICATION</scope>
</reference>
<feature type="compositionally biased region" description="Basic and acidic residues" evidence="1">
    <location>
        <begin position="214"/>
        <end position="235"/>
    </location>
</feature>
<dbReference type="OMA" id="RFMSFIN"/>
<proteinExistence type="predicted"/>
<evidence type="ECO:0000313" key="3">
    <source>
        <dbReference type="RefSeq" id="XP_022110712.1"/>
    </source>
</evidence>
<feature type="compositionally biased region" description="Basic and acidic residues" evidence="1">
    <location>
        <begin position="169"/>
        <end position="185"/>
    </location>
</feature>
<keyword evidence="2" id="KW-1185">Reference proteome</keyword>
<dbReference type="AlphaFoldDB" id="A0A8B8A028"/>
<protein>
    <submittedName>
        <fullName evidence="3">Uncharacterized protein LOC110990157</fullName>
    </submittedName>
</protein>
<evidence type="ECO:0000313" key="2">
    <source>
        <dbReference type="Proteomes" id="UP000694845"/>
    </source>
</evidence>
<name>A0A8B8A028_ACAPL</name>
<feature type="compositionally biased region" description="Polar residues" evidence="1">
    <location>
        <begin position="276"/>
        <end position="299"/>
    </location>
</feature>
<dbReference type="OrthoDB" id="10641535at2759"/>
<dbReference type="Proteomes" id="UP000694845">
    <property type="component" value="Unplaced"/>
</dbReference>
<evidence type="ECO:0000256" key="1">
    <source>
        <dbReference type="SAM" id="MobiDB-lite"/>
    </source>
</evidence>
<sequence>MDTYLTSTRKLLRRAYYQVSKLTLRPYGWLRTLPIRRTAAAVGTFAPCRQRQEHFELGKNDLSVGCCSQVGEESAEESDWSSEDEGSASRRVRNDGGHRKARRNRSRRDRKQKDAKLDEKQKVSKPPEEKQENTATPAPSAPVTRLAEVLSSKEGLKSAALKSTARDNSNAKDEAEGKVSEEVHSDSTTIIKIKPPPTAPKPRAKRTNSTKSSDGMEDKPGESRNCKAAEDKNTDEVTATFGPVDDNIFDGMEITKPKLTSYKRTMGPQGRRLPQRYSNQVQSQRFSNQSTNSLAAVSA</sequence>
<organism evidence="2 3">
    <name type="scientific">Acanthaster planci</name>
    <name type="common">Crown-of-thorns starfish</name>
    <dbReference type="NCBI Taxonomy" id="133434"/>
    <lineage>
        <taxon>Eukaryota</taxon>
        <taxon>Metazoa</taxon>
        <taxon>Echinodermata</taxon>
        <taxon>Eleutherozoa</taxon>
        <taxon>Asterozoa</taxon>
        <taxon>Asteroidea</taxon>
        <taxon>Valvatacea</taxon>
        <taxon>Valvatida</taxon>
        <taxon>Acanthasteridae</taxon>
        <taxon>Acanthaster</taxon>
    </lineage>
</organism>
<gene>
    <name evidence="3" type="primary">LOC110990157</name>
</gene>
<dbReference type="KEGG" id="aplc:110990157"/>
<feature type="compositionally biased region" description="Acidic residues" evidence="1">
    <location>
        <begin position="73"/>
        <end position="86"/>
    </location>
</feature>
<accession>A0A8B8A028</accession>